<evidence type="ECO:0000256" key="2">
    <source>
        <dbReference type="SAM" id="SignalP"/>
    </source>
</evidence>
<protein>
    <submittedName>
        <fullName evidence="3">Peptidase M6</fullName>
    </submittedName>
</protein>
<dbReference type="RefSeq" id="WP_378934644.1">
    <property type="nucleotide sequence ID" value="NZ_JBHLVO010000010.1"/>
</dbReference>
<name>A0ABV6GFD2_9BACI</name>
<sequence length="713" mass="80413">MKKKLLSVLSSGVIALSLLAPVSTGTTTAKAATNNPNWDVERYGDQVDIDSYLDKLSEDEAYLKNAEKKLIEQSKDINFNESASSLDASNESKFTFDGGTKSFLDRDLTFKEFTLRSVGDNVEIWVANDLSFEEGDPRPAQVVTQNQVDKLRDEFDSNIYPVATDFFGTPDSLNGENAVLEDIGAVPEGYYTDNDKVIMLVDNVKDDNYYDPEYPFFVAGFFWSTLEMYTDRNIITIDTNNWEERLESTFFATTIHELQHLIHSDNDGDEETWINEGMSTFSEFLGGYGHSEGSINFYLDHPENSLVNWDEHNSAQTGPETIADYGQVYLFTLYMNDKFGQDFIRDLALNEINGIDGINETLKAHGEELNFTELYQQFITALSIDSDSPGKGIYKFDSIDLRELPVDADGTKRGVTVNYEKAKDFEKEGVPAWGGDYKVIDTDKKIEGIKFDGVQFLANPWQSVSDPLGSDNQVLWGNAGDEADNALIFEADLSNVESATLNFDNFIDIEEQWDYGVVQVSTDAGKTWTSLANENTRSDVVEEGYPTIKENVPGFTGHYEDWQKESFDLTAYKGQKVHISFRYLTDWGYNDKGWFIDNIEIPEIGYSNDGNSTESFLSIDQLIGRYVEYAVTFINKKTVGKGKGAKTKYDVVSVEPFNLDEQDSLKLRQLFKDGKNHMITWYAAPSSNKSPVDFSYEIQTKKDKPKPGKGPKQ</sequence>
<accession>A0ABV6GFD2</accession>
<feature type="chain" id="PRO_5045572684" evidence="2">
    <location>
        <begin position="32"/>
        <end position="713"/>
    </location>
</feature>
<proteinExistence type="predicted"/>
<dbReference type="Proteomes" id="UP001589854">
    <property type="component" value="Unassembled WGS sequence"/>
</dbReference>
<feature type="region of interest" description="Disordered" evidence="1">
    <location>
        <begin position="686"/>
        <end position="713"/>
    </location>
</feature>
<keyword evidence="2" id="KW-0732">Signal</keyword>
<evidence type="ECO:0000313" key="4">
    <source>
        <dbReference type="Proteomes" id="UP001589854"/>
    </source>
</evidence>
<evidence type="ECO:0000256" key="1">
    <source>
        <dbReference type="SAM" id="MobiDB-lite"/>
    </source>
</evidence>
<dbReference type="Pfam" id="PF20773">
    <property type="entry name" value="InhA-like_MAM"/>
    <property type="match status" value="1"/>
</dbReference>
<dbReference type="EMBL" id="JBHLVO010000010">
    <property type="protein sequence ID" value="MFC0272386.1"/>
    <property type="molecule type" value="Genomic_DNA"/>
</dbReference>
<organism evidence="3 4">
    <name type="scientific">Metabacillus herbersteinensis</name>
    <dbReference type="NCBI Taxonomy" id="283816"/>
    <lineage>
        <taxon>Bacteria</taxon>
        <taxon>Bacillati</taxon>
        <taxon>Bacillota</taxon>
        <taxon>Bacilli</taxon>
        <taxon>Bacillales</taxon>
        <taxon>Bacillaceae</taxon>
        <taxon>Metabacillus</taxon>
    </lineage>
</organism>
<feature type="signal peptide" evidence="2">
    <location>
        <begin position="1"/>
        <end position="31"/>
    </location>
</feature>
<dbReference type="Gene3D" id="2.60.120.260">
    <property type="entry name" value="Galactose-binding domain-like"/>
    <property type="match status" value="1"/>
</dbReference>
<gene>
    <name evidence="3" type="ORF">ACFFIX_13175</name>
</gene>
<comment type="caution">
    <text evidence="3">The sequence shown here is derived from an EMBL/GenBank/DDBJ whole genome shotgun (WGS) entry which is preliminary data.</text>
</comment>
<reference evidence="3 4" key="1">
    <citation type="submission" date="2024-09" db="EMBL/GenBank/DDBJ databases">
        <authorList>
            <person name="Sun Q."/>
            <person name="Mori K."/>
        </authorList>
    </citation>
    <scope>NUCLEOTIDE SEQUENCE [LARGE SCALE GENOMIC DNA]</scope>
    <source>
        <strain evidence="3 4">CCM 7228</strain>
    </source>
</reference>
<evidence type="ECO:0000313" key="3">
    <source>
        <dbReference type="EMBL" id="MFC0272386.1"/>
    </source>
</evidence>
<keyword evidence="4" id="KW-1185">Reference proteome</keyword>